<comment type="caution">
    <text evidence="3">The sequence shown here is derived from an EMBL/GenBank/DDBJ whole genome shotgun (WGS) entry which is preliminary data.</text>
</comment>
<dbReference type="SUPFAM" id="SSF47413">
    <property type="entry name" value="lambda repressor-like DNA-binding domains"/>
    <property type="match status" value="1"/>
</dbReference>
<dbReference type="Proteomes" id="UP001519343">
    <property type="component" value="Unassembled WGS sequence"/>
</dbReference>
<dbReference type="RefSeq" id="WP_209811267.1">
    <property type="nucleotide sequence ID" value="NZ_JAGGKT010000010.1"/>
</dbReference>
<dbReference type="Gene3D" id="1.10.260.40">
    <property type="entry name" value="lambda repressor-like DNA-binding domains"/>
    <property type="match status" value="1"/>
</dbReference>
<keyword evidence="1" id="KW-0238">DNA-binding</keyword>
<dbReference type="InterPro" id="IPR050807">
    <property type="entry name" value="TransReg_Diox_bact_type"/>
</dbReference>
<evidence type="ECO:0000259" key="2">
    <source>
        <dbReference type="PROSITE" id="PS50943"/>
    </source>
</evidence>
<evidence type="ECO:0000313" key="4">
    <source>
        <dbReference type="Proteomes" id="UP001519343"/>
    </source>
</evidence>
<reference evidence="3 4" key="1">
    <citation type="submission" date="2021-03" db="EMBL/GenBank/DDBJ databases">
        <title>Genomic Encyclopedia of Type Strains, Phase IV (KMG-IV): sequencing the most valuable type-strain genomes for metagenomic binning, comparative biology and taxonomic classification.</title>
        <authorList>
            <person name="Goeker M."/>
        </authorList>
    </citation>
    <scope>NUCLEOTIDE SEQUENCE [LARGE SCALE GENOMIC DNA]</scope>
    <source>
        <strain evidence="3 4">DSM 24738</strain>
    </source>
</reference>
<evidence type="ECO:0000256" key="1">
    <source>
        <dbReference type="ARBA" id="ARBA00023125"/>
    </source>
</evidence>
<accession>A0ABS4GSZ7</accession>
<gene>
    <name evidence="3" type="ORF">J2Z37_003265</name>
</gene>
<dbReference type="Pfam" id="PF01381">
    <property type="entry name" value="HTH_3"/>
    <property type="match status" value="1"/>
</dbReference>
<dbReference type="InterPro" id="IPR001387">
    <property type="entry name" value="Cro/C1-type_HTH"/>
</dbReference>
<dbReference type="PANTHER" id="PTHR46797">
    <property type="entry name" value="HTH-TYPE TRANSCRIPTIONAL REGULATOR"/>
    <property type="match status" value="1"/>
</dbReference>
<protein>
    <submittedName>
        <fullName evidence="3">Transcriptional regulator with XRE-family HTH domain</fullName>
    </submittedName>
</protein>
<dbReference type="CDD" id="cd00093">
    <property type="entry name" value="HTH_XRE"/>
    <property type="match status" value="1"/>
</dbReference>
<dbReference type="EMBL" id="JAGGKT010000010">
    <property type="protein sequence ID" value="MBP1933252.1"/>
    <property type="molecule type" value="Genomic_DNA"/>
</dbReference>
<dbReference type="InterPro" id="IPR010982">
    <property type="entry name" value="Lambda_DNA-bd_dom_sf"/>
</dbReference>
<name>A0ABS4GSZ7_9BACL</name>
<dbReference type="PANTHER" id="PTHR46797:SF1">
    <property type="entry name" value="METHYLPHOSPHONATE SYNTHASE"/>
    <property type="match status" value="1"/>
</dbReference>
<sequence length="118" mass="13209">MESVGERIRKRRKELGLTQEDLEHLSGVSTETISKAERGEQDIKNIETLARIAMALDVNLYHLVPNGTLDLLKKSKANLAFIKFCDSPNTFEKVQTMEEVIGAVSKHASTLTPSQKRN</sequence>
<organism evidence="3 4">
    <name type="scientific">Ammoniphilus resinae</name>
    <dbReference type="NCBI Taxonomy" id="861532"/>
    <lineage>
        <taxon>Bacteria</taxon>
        <taxon>Bacillati</taxon>
        <taxon>Bacillota</taxon>
        <taxon>Bacilli</taxon>
        <taxon>Bacillales</taxon>
        <taxon>Paenibacillaceae</taxon>
        <taxon>Aneurinibacillus group</taxon>
        <taxon>Ammoniphilus</taxon>
    </lineage>
</organism>
<evidence type="ECO:0000313" key="3">
    <source>
        <dbReference type="EMBL" id="MBP1933252.1"/>
    </source>
</evidence>
<dbReference type="PROSITE" id="PS50943">
    <property type="entry name" value="HTH_CROC1"/>
    <property type="match status" value="1"/>
</dbReference>
<keyword evidence="4" id="KW-1185">Reference proteome</keyword>
<dbReference type="SMART" id="SM00530">
    <property type="entry name" value="HTH_XRE"/>
    <property type="match status" value="1"/>
</dbReference>
<feature type="domain" description="HTH cro/C1-type" evidence="2">
    <location>
        <begin position="8"/>
        <end position="63"/>
    </location>
</feature>
<proteinExistence type="predicted"/>